<dbReference type="OrthoDB" id="67716at2759"/>
<evidence type="ECO:0000256" key="2">
    <source>
        <dbReference type="ARBA" id="ARBA00022448"/>
    </source>
</evidence>
<gene>
    <name evidence="8" type="ORF">BMF94_3020</name>
</gene>
<evidence type="ECO:0000259" key="5">
    <source>
        <dbReference type="Pfam" id="PF11715"/>
    </source>
</evidence>
<evidence type="ECO:0008006" key="10">
    <source>
        <dbReference type="Google" id="ProtNLM"/>
    </source>
</evidence>
<dbReference type="GO" id="GO:0005643">
    <property type="term" value="C:nuclear pore"/>
    <property type="evidence" value="ECO:0007669"/>
    <property type="project" value="TreeGrafter"/>
</dbReference>
<keyword evidence="3" id="KW-0539">Nucleus</keyword>
<dbReference type="InterPro" id="IPR056536">
    <property type="entry name" value="TPR_NUP160_C"/>
</dbReference>
<evidence type="ECO:0000313" key="9">
    <source>
        <dbReference type="Proteomes" id="UP000237144"/>
    </source>
</evidence>
<organism evidence="8 9">
    <name type="scientific">Rhodotorula taiwanensis</name>
    <dbReference type="NCBI Taxonomy" id="741276"/>
    <lineage>
        <taxon>Eukaryota</taxon>
        <taxon>Fungi</taxon>
        <taxon>Dikarya</taxon>
        <taxon>Basidiomycota</taxon>
        <taxon>Pucciniomycotina</taxon>
        <taxon>Microbotryomycetes</taxon>
        <taxon>Sporidiobolales</taxon>
        <taxon>Sporidiobolaceae</taxon>
        <taxon>Rhodotorula</taxon>
    </lineage>
</organism>
<feature type="signal peptide" evidence="4">
    <location>
        <begin position="1"/>
        <end position="39"/>
    </location>
</feature>
<keyword evidence="4" id="KW-0732">Signal</keyword>
<protein>
    <recommendedName>
        <fullName evidence="10">Nuclear pore complex protein Nup160</fullName>
    </recommendedName>
</protein>
<proteinExistence type="predicted"/>
<sequence>MRRDGGRSTFRTRPQTPHLSAALCCALLLAAFRVRVVESLQEAVPIVAPQSLEGNEFPKRPPTMPAVAPYTTATAFLEHVSTAEGVSYTVPTSAPVDETAPVPLLDQQDHALYSSTYFPPADTTGFVLARVIEDAYTLELRWCAFSRPGDGGLELAQRDGSGAENAFADLDSHPGTLPPVSFVFPSRLVPSPAFSVLDSTANRGRQLQVFCVTEAGYLYTLAFPLSSLFYASDILAEEGWSIESRVESLEGRQPVLLHGVDQDRVLIATAEGQLIGAEMTTGDEGRLIETELRSPSSFSMRSLIPSFSTRNLVSPTKGNAQPSGSPSQILSLTTITSDAPRESFTLGFGVSRDRKLRIWRLETGACLRVIDLPQYEASRSGALALAGASHLDSPRSAHNSALLNPAPQTLVKVVKGSDTTPYRCYLALFSPATGSAPSAFFLYGMATDHVTGELKELEPVATRACAFTSAGSLVDFDVVRMDVSGQARWTIWACWDNGGEMEVRTADVSELDGLMAEDGGEEWSAIDVPTCSRTSTWTAAYFDEQLRDAPESVADVFLQHISRPGRYPPSTLDFALAEYQNLVTAEVADAGAFLPEQFDLDYPSQIARAAATVGSTVALQQDAETGAILRDEFNHQLKLEWLRFVALLNESRATALYPTCLAVDEKRGLASVIGRDSISVPVVREAVHILHDDLAAQQLLAAPDAVIDLPPAVATDLALRADILPLLVLIRSLQSIVSAGSQRAFSAALLAHLSQPTTEDVETCALDLYETHLETAAESALPNVAAGIAALDNAERACEVFLRLLTTEQLPPIAFGDHEGQAATSLANAVLLDLYALSVEARYELAQGLVILLLATRAAESQADDDAASQLDKPAELVGGLDRVTASAFTAFHALATQQWLVDSTATPSLDALRMCMSRRAAEDQDGVLQKLGNLRMQEPSSGAESSPVPVHGLLDALVRVPDFSASLLPASRSAMSVSLAYATSGLFRSLAILPLPTVTEVTTSPAPAVLAMRLHELALNRETLEWATFWPASAALCYPIGRAHMELGDEAAASDALGRAAVALLPGAEDFAPLAAVLPSNVTRTSAHYYVHLADLASATPFDGIVATFAERALDALDAEDLDEPNLVNDLWMKLFRSHAAAGDYPRAYQAVLATPDFETRMTCLAHFISVVCENGAASLLCTFSFAGMEADLERNLAFRARNSDTLAQPNYYRILYAYHTAKGDYRSAGTVMYQEGCRLGELSAHPGAPYRQLATRQCQSYLAAVNALSLVPREQAWVAVASGDHADRNAKRRKVAYRIPEAEFDPAQVTAPLDVLELSDIRRDYTLTLARLELSTEFSELERTNFHLEPDTVVALFSQLGRFDRAFAAGSAFASDLQSLFEAVAARCLALSSQPEDSQDVTWIMMAEEASTWSGSAASKAWRLLERYLERHDTDATARYRRAVLDFVLVNNRGAKPPAFLLDQLATRDLPRLLRILIRHDRLDEAFNLAIKECSAPIAATSAFGLHEPLQAYDQLLAVPSGDCKTLSDEVLKQKQADLQQALAGRWSSAEKIEKGFRRS</sequence>
<dbReference type="GO" id="GO:0017056">
    <property type="term" value="F:structural constituent of nuclear pore"/>
    <property type="evidence" value="ECO:0007669"/>
    <property type="project" value="TreeGrafter"/>
</dbReference>
<dbReference type="InterPro" id="IPR059141">
    <property type="entry name" value="Beta-prop_Nup120_160"/>
</dbReference>
<reference evidence="8 9" key="1">
    <citation type="journal article" date="2018" name="Front. Microbiol.">
        <title>Prospects for Fungal Bioremediation of Acidic Radioactive Waste Sites: Characterization and Genome Sequence of Rhodotorula taiwanensis MD1149.</title>
        <authorList>
            <person name="Tkavc R."/>
            <person name="Matrosova V.Y."/>
            <person name="Grichenko O.E."/>
            <person name="Gostincar C."/>
            <person name="Volpe R.P."/>
            <person name="Klimenkova P."/>
            <person name="Gaidamakova E.K."/>
            <person name="Zhou C.E."/>
            <person name="Stewart B.J."/>
            <person name="Lyman M.G."/>
            <person name="Malfatti S.A."/>
            <person name="Rubinfeld B."/>
            <person name="Courtot M."/>
            <person name="Singh J."/>
            <person name="Dalgard C.L."/>
            <person name="Hamilton T."/>
            <person name="Frey K.G."/>
            <person name="Gunde-Cimerman N."/>
            <person name="Dugan L."/>
            <person name="Daly M.J."/>
        </authorList>
    </citation>
    <scope>NUCLEOTIDE SEQUENCE [LARGE SCALE GENOMIC DNA]</scope>
    <source>
        <strain evidence="8 9">MD1149</strain>
    </source>
</reference>
<feature type="domain" description="NUP160 middle TPR" evidence="7">
    <location>
        <begin position="1027"/>
        <end position="1272"/>
    </location>
</feature>
<comment type="subcellular location">
    <subcellularLocation>
        <location evidence="1">Nucleus</location>
    </subcellularLocation>
</comment>
<evidence type="ECO:0000256" key="3">
    <source>
        <dbReference type="ARBA" id="ARBA00023242"/>
    </source>
</evidence>
<feature type="chain" id="PRO_5015534627" description="Nuclear pore complex protein Nup160" evidence="4">
    <location>
        <begin position="40"/>
        <end position="1562"/>
    </location>
</feature>
<dbReference type="PANTHER" id="PTHR21286">
    <property type="entry name" value="NUCLEAR PORE COMPLEX PROTEIN NUP160"/>
    <property type="match status" value="1"/>
</dbReference>
<dbReference type="Pfam" id="PF11715">
    <property type="entry name" value="Beta-prop_Nup120_160"/>
    <property type="match status" value="1"/>
</dbReference>
<evidence type="ECO:0000259" key="6">
    <source>
        <dbReference type="Pfam" id="PF23347"/>
    </source>
</evidence>
<comment type="caution">
    <text evidence="8">The sequence shown here is derived from an EMBL/GenBank/DDBJ whole genome shotgun (WGS) entry which is preliminary data.</text>
</comment>
<accession>A0A2S5BAP7</accession>
<dbReference type="Pfam" id="PF23354">
    <property type="entry name" value="TPR_NUP160_120_M"/>
    <property type="match status" value="1"/>
</dbReference>
<evidence type="ECO:0000313" key="8">
    <source>
        <dbReference type="EMBL" id="POY73850.1"/>
    </source>
</evidence>
<dbReference type="STRING" id="741276.A0A2S5BAP7"/>
<name>A0A2S5BAP7_9BASI</name>
<evidence type="ECO:0000256" key="1">
    <source>
        <dbReference type="ARBA" id="ARBA00004123"/>
    </source>
</evidence>
<keyword evidence="9" id="KW-1185">Reference proteome</keyword>
<evidence type="ECO:0000256" key="4">
    <source>
        <dbReference type="SAM" id="SignalP"/>
    </source>
</evidence>
<dbReference type="Proteomes" id="UP000237144">
    <property type="component" value="Unassembled WGS sequence"/>
</dbReference>
<feature type="domain" description="NUP160 C-terminal TPR" evidence="6">
    <location>
        <begin position="1319"/>
        <end position="1537"/>
    </location>
</feature>
<dbReference type="InterPro" id="IPR021717">
    <property type="entry name" value="Nucleoporin_Nup160"/>
</dbReference>
<feature type="domain" description="Nucleoporin Nup120/160 beta-propeller" evidence="5">
    <location>
        <begin position="126"/>
        <end position="680"/>
    </location>
</feature>
<dbReference type="Pfam" id="PF23347">
    <property type="entry name" value="TPR_Nup160_C"/>
    <property type="match status" value="1"/>
</dbReference>
<dbReference type="PANTHER" id="PTHR21286:SF0">
    <property type="entry name" value="NUCLEAR PORE COMPLEX PROTEIN NUP160"/>
    <property type="match status" value="1"/>
</dbReference>
<keyword evidence="2" id="KW-0813">Transport</keyword>
<dbReference type="EMBL" id="PJQD01000033">
    <property type="protein sequence ID" value="POY73850.1"/>
    <property type="molecule type" value="Genomic_DNA"/>
</dbReference>
<evidence type="ECO:0000259" key="7">
    <source>
        <dbReference type="Pfam" id="PF23354"/>
    </source>
</evidence>
<dbReference type="InterPro" id="IPR056535">
    <property type="entry name" value="TPR_NUP160_M"/>
</dbReference>